<dbReference type="Proteomes" id="UP000002595">
    <property type="component" value="Chromosome"/>
</dbReference>
<evidence type="ECO:0000313" key="2">
    <source>
        <dbReference type="Proteomes" id="UP000002595"/>
    </source>
</evidence>
<dbReference type="KEGG" id="pis:Pisl_0117"/>
<dbReference type="eggNOG" id="arCOG05433">
    <property type="taxonomic scope" value="Archaea"/>
</dbReference>
<reference evidence="1" key="1">
    <citation type="submission" date="2006-12" db="EMBL/GenBank/DDBJ databases">
        <title>Complete sequence of Pyrobaculum islandicum DSM 4184.</title>
        <authorList>
            <person name="Copeland A."/>
            <person name="Lucas S."/>
            <person name="Lapidus A."/>
            <person name="Barry K."/>
            <person name="Detter J.C."/>
            <person name="Glavina del Rio T."/>
            <person name="Dalin E."/>
            <person name="Tice H."/>
            <person name="Pitluck S."/>
            <person name="Meincke L."/>
            <person name="Brettin T."/>
            <person name="Bruce D."/>
            <person name="Han C."/>
            <person name="Tapia R."/>
            <person name="Gilna P."/>
            <person name="Schmutz J."/>
            <person name="Larimer F."/>
            <person name="Land M."/>
            <person name="Hauser L."/>
            <person name="Kyrpides N."/>
            <person name="Mikhailova N."/>
            <person name="Cozen A.E."/>
            <person name="Fitz-Gibbon S.T."/>
            <person name="House C.H."/>
            <person name="Saltikov C."/>
            <person name="Lowe T."/>
            <person name="Richardson P."/>
        </authorList>
    </citation>
    <scope>NUCLEOTIDE SEQUENCE [LARGE SCALE GENOMIC DNA]</scope>
    <source>
        <strain evidence="1">DSM 4184</strain>
    </source>
</reference>
<organism evidence="1 2">
    <name type="scientific">Pyrobaculum islandicum (strain DSM 4184 / JCM 9189 / GEO3)</name>
    <dbReference type="NCBI Taxonomy" id="384616"/>
    <lineage>
        <taxon>Archaea</taxon>
        <taxon>Thermoproteota</taxon>
        <taxon>Thermoprotei</taxon>
        <taxon>Thermoproteales</taxon>
        <taxon>Thermoproteaceae</taxon>
        <taxon>Pyrobaculum</taxon>
    </lineage>
</organism>
<sequence>MRGSILVEEVLLLLVAVALVSAFALTVTGVVQNAVNQILGFKNATSSITSQLIDAVRQLLGLK</sequence>
<dbReference type="HOGENOM" id="CLU_2857250_0_0_2"/>
<evidence type="ECO:0000313" key="1">
    <source>
        <dbReference type="EMBL" id="ABL87300.1"/>
    </source>
</evidence>
<dbReference type="EMBL" id="CP000504">
    <property type="protein sequence ID" value="ABL87300.1"/>
    <property type="molecule type" value="Genomic_DNA"/>
</dbReference>
<gene>
    <name evidence="1" type="ordered locus">Pisl_0117</name>
</gene>
<dbReference type="AlphaFoldDB" id="A1RQR8"/>
<dbReference type="RefSeq" id="WP_011761877.1">
    <property type="nucleotide sequence ID" value="NC_008701.1"/>
</dbReference>
<keyword evidence="2" id="KW-1185">Reference proteome</keyword>
<dbReference type="GeneID" id="4617573"/>
<proteinExistence type="predicted"/>
<accession>A1RQR8</accession>
<name>A1RQR8_PYRIL</name>
<protein>
    <submittedName>
        <fullName evidence="1">Uncharacterized protein</fullName>
    </submittedName>
</protein>